<reference evidence="13 14" key="1">
    <citation type="journal article" date="2012" name="Proc. Natl. Acad. Sci. U.S.A.">
        <title>Genome streamlining and chemical defense in a coral reef symbiosis.</title>
        <authorList>
            <person name="Kwan J.C."/>
            <person name="Donia M.S."/>
            <person name="Han A.W."/>
            <person name="Hirose E."/>
            <person name="Haygood M.G."/>
            <person name="Schmidt E.W."/>
        </authorList>
    </citation>
    <scope>NUCLEOTIDE SEQUENCE [LARGE SCALE GENOMIC DNA]</scope>
    <source>
        <strain evidence="13 14">L2</strain>
    </source>
</reference>
<organism evidence="13 14">
    <name type="scientific">Candidatus Endolissoclinum faulkneri L2</name>
    <dbReference type="NCBI Taxonomy" id="1193729"/>
    <lineage>
        <taxon>Bacteria</taxon>
        <taxon>Pseudomonadati</taxon>
        <taxon>Pseudomonadota</taxon>
        <taxon>Alphaproteobacteria</taxon>
        <taxon>Rhodospirillales</taxon>
        <taxon>Rhodospirillaceae</taxon>
        <taxon>Candidatus Endolissoclinum</taxon>
    </lineage>
</organism>
<protein>
    <recommendedName>
        <fullName evidence="10">UDP-N-acetylglucosamine--N-acetylmuramyl-(pentapeptide) pyrophosphoryl-undecaprenol N-acetylglucosamine transferase</fullName>
        <ecNumber evidence="10">2.4.1.227</ecNumber>
    </recommendedName>
    <alternativeName>
        <fullName evidence="10">Undecaprenyl-PP-MurNAc-pentapeptide-UDPGlcNAc GlcNAc transferase</fullName>
    </alternativeName>
</protein>
<comment type="caution">
    <text evidence="10">Lacks conserved residue(s) required for the propagation of feature annotation.</text>
</comment>
<keyword evidence="7 10" id="KW-0472">Membrane</keyword>
<keyword evidence="5 10" id="KW-0133">Cell shape</keyword>
<feature type="domain" description="Glycosyltransferase family 28 N-terminal" evidence="11">
    <location>
        <begin position="7"/>
        <end position="142"/>
    </location>
</feature>
<dbReference type="NCBIfam" id="TIGR01133">
    <property type="entry name" value="murG"/>
    <property type="match status" value="1"/>
</dbReference>
<evidence type="ECO:0000313" key="13">
    <source>
        <dbReference type="EMBL" id="AFX99374.1"/>
    </source>
</evidence>
<keyword evidence="4 10" id="KW-0808">Transferase</keyword>
<comment type="subcellular location">
    <subcellularLocation>
        <location evidence="10">Cell membrane</location>
        <topology evidence="10">Peripheral membrane protein</topology>
        <orientation evidence="10">Cytoplasmic side</orientation>
    </subcellularLocation>
</comment>
<proteinExistence type="inferred from homology"/>
<dbReference type="STRING" id="1193729.A1OE_1198"/>
<dbReference type="InterPro" id="IPR007235">
    <property type="entry name" value="Glyco_trans_28_C"/>
</dbReference>
<feature type="domain" description="Glycosyl transferase family 28 C-terminal" evidence="12">
    <location>
        <begin position="190"/>
        <end position="353"/>
    </location>
</feature>
<dbReference type="PANTHER" id="PTHR21015">
    <property type="entry name" value="UDP-N-ACETYLGLUCOSAMINE--N-ACETYLMURAMYL-(PENTAPEPTIDE) PYROPHOSPHORYL-UNDECAPRENOL N-ACETYLGLUCOSAMINE TRANSFERASE 1"/>
    <property type="match status" value="1"/>
</dbReference>
<dbReference type="EMBL" id="CP003539">
    <property type="protein sequence ID" value="AFX99374.1"/>
    <property type="molecule type" value="Genomic_DNA"/>
</dbReference>
<dbReference type="GO" id="GO:0005975">
    <property type="term" value="P:carbohydrate metabolic process"/>
    <property type="evidence" value="ECO:0007669"/>
    <property type="project" value="InterPro"/>
</dbReference>
<comment type="catalytic activity">
    <reaction evidence="10">
        <text>di-trans,octa-cis-undecaprenyl diphospho-N-acetyl-alpha-D-muramoyl-L-alanyl-D-glutamyl-meso-2,6-diaminopimeloyl-D-alanyl-D-alanine + UDP-N-acetyl-alpha-D-glucosamine = di-trans,octa-cis-undecaprenyl diphospho-[N-acetyl-alpha-D-glucosaminyl-(1-&gt;4)]-N-acetyl-alpha-D-muramoyl-L-alanyl-D-glutamyl-meso-2,6-diaminopimeloyl-D-alanyl-D-alanine + UDP + H(+)</text>
        <dbReference type="Rhea" id="RHEA:31227"/>
        <dbReference type="ChEBI" id="CHEBI:15378"/>
        <dbReference type="ChEBI" id="CHEBI:57705"/>
        <dbReference type="ChEBI" id="CHEBI:58223"/>
        <dbReference type="ChEBI" id="CHEBI:61387"/>
        <dbReference type="ChEBI" id="CHEBI:61388"/>
        <dbReference type="EC" id="2.4.1.227"/>
    </reaction>
</comment>
<dbReference type="RefSeq" id="WP_015088872.1">
    <property type="nucleotide sequence ID" value="NC_019566.1"/>
</dbReference>
<evidence type="ECO:0000256" key="8">
    <source>
        <dbReference type="ARBA" id="ARBA00023306"/>
    </source>
</evidence>
<gene>
    <name evidence="10 13" type="primary">murG</name>
    <name evidence="13" type="ORF">A1OE_1198</name>
</gene>
<dbReference type="InterPro" id="IPR006009">
    <property type="entry name" value="GlcNAc_MurG"/>
</dbReference>
<evidence type="ECO:0000256" key="1">
    <source>
        <dbReference type="ARBA" id="ARBA00022475"/>
    </source>
</evidence>
<keyword evidence="2 10" id="KW-0132">Cell division</keyword>
<keyword evidence="1 10" id="KW-1003">Cell membrane</keyword>
<dbReference type="CDD" id="cd03785">
    <property type="entry name" value="GT28_MurG"/>
    <property type="match status" value="1"/>
</dbReference>
<dbReference type="PANTHER" id="PTHR21015:SF22">
    <property type="entry name" value="GLYCOSYLTRANSFERASE"/>
    <property type="match status" value="1"/>
</dbReference>
<evidence type="ECO:0000259" key="12">
    <source>
        <dbReference type="Pfam" id="PF04101"/>
    </source>
</evidence>
<dbReference type="PATRIC" id="fig|1193729.4.peg.640"/>
<evidence type="ECO:0000256" key="10">
    <source>
        <dbReference type="HAMAP-Rule" id="MF_00033"/>
    </source>
</evidence>
<dbReference type="KEGG" id="thal:A1OE_1198"/>
<dbReference type="GO" id="GO:0051991">
    <property type="term" value="F:UDP-N-acetyl-D-glucosamine:N-acetylmuramoyl-L-alanyl-D-glutamyl-meso-2,6-diaminopimelyl-D-alanyl-D-alanine-diphosphoundecaprenol 4-beta-N-acetylglucosaminlytransferase activity"/>
    <property type="evidence" value="ECO:0007669"/>
    <property type="project" value="RHEA"/>
</dbReference>
<keyword evidence="8 10" id="KW-0131">Cell cycle</keyword>
<dbReference type="Pfam" id="PF04101">
    <property type="entry name" value="Glyco_tran_28_C"/>
    <property type="match status" value="1"/>
</dbReference>
<evidence type="ECO:0000256" key="7">
    <source>
        <dbReference type="ARBA" id="ARBA00023136"/>
    </source>
</evidence>
<feature type="binding site" evidence="10">
    <location>
        <position position="168"/>
    </location>
    <ligand>
        <name>UDP-N-acetyl-alpha-D-glucosamine</name>
        <dbReference type="ChEBI" id="CHEBI:57705"/>
    </ligand>
</feature>
<keyword evidence="6 10" id="KW-0573">Peptidoglycan synthesis</keyword>
<dbReference type="SUPFAM" id="SSF53756">
    <property type="entry name" value="UDP-Glycosyltransferase/glycogen phosphorylase"/>
    <property type="match status" value="1"/>
</dbReference>
<dbReference type="OrthoDB" id="9808936at2"/>
<dbReference type="GO" id="GO:0071555">
    <property type="term" value="P:cell wall organization"/>
    <property type="evidence" value="ECO:0007669"/>
    <property type="project" value="UniProtKB-KW"/>
</dbReference>
<evidence type="ECO:0000256" key="6">
    <source>
        <dbReference type="ARBA" id="ARBA00022984"/>
    </source>
</evidence>
<feature type="binding site" evidence="10">
    <location>
        <position position="297"/>
    </location>
    <ligand>
        <name>UDP-N-acetyl-alpha-D-glucosamine</name>
        <dbReference type="ChEBI" id="CHEBI:57705"/>
    </ligand>
</feature>
<sequence length="367" mass="39919">MIDRRTIVLASGGTAGHIYPTKALAELLVASGYRVVLITDTRGYYFKESFANIEVYKIRAYGIAKLSIIQKIKGVTKLLFGYLDACRLIDELNPTALFSFGGYACVPTVLAASCRGIPIILHEQNAVAGRSNQLLAKKASIIATSFEQIEKIHKQDQYKIILVGNPVRAEIKAMRTIDPPPLTPDGPCKILVTGGSQGASFFATLIPAAIALIPKRISSRLHIAQQARLNEIKQIIAAYRAIGIDADVRQFFNDMPERLRAAHLMICRSGASTLAENTVVGRPALLVPYPNAVDDHQTANARAIEAAEGGILLPQANLTPAYLAKLLTDLFSNTKRLSYMTSAARAYGRPNAVEDLANTIYLLRDLS</sequence>
<keyword evidence="9 10" id="KW-0961">Cell wall biogenesis/degradation</keyword>
<comment type="function">
    <text evidence="10">Cell wall formation. Catalyzes the transfer of a GlcNAc subunit on undecaprenyl-pyrophosphoryl-MurNAc-pentapeptide (lipid intermediate I) to form undecaprenyl-pyrophosphoryl-MurNAc-(pentapeptide)GlcNAc (lipid intermediate II).</text>
</comment>
<keyword evidence="3 10" id="KW-0328">Glycosyltransferase</keyword>
<dbReference type="GO" id="GO:0009252">
    <property type="term" value="P:peptidoglycan biosynthetic process"/>
    <property type="evidence" value="ECO:0007669"/>
    <property type="project" value="UniProtKB-UniRule"/>
</dbReference>
<dbReference type="HAMAP" id="MF_00033">
    <property type="entry name" value="MurG"/>
    <property type="match status" value="1"/>
</dbReference>
<name>K7YS51_9PROT</name>
<evidence type="ECO:0000256" key="5">
    <source>
        <dbReference type="ARBA" id="ARBA00022960"/>
    </source>
</evidence>
<comment type="similarity">
    <text evidence="10">Belongs to the glycosyltransferase 28 family. MurG subfamily.</text>
</comment>
<dbReference type="Proteomes" id="UP000010077">
    <property type="component" value="Chromosome"/>
</dbReference>
<dbReference type="GO" id="GO:0050511">
    <property type="term" value="F:undecaprenyldiphospho-muramoylpentapeptide beta-N-acetylglucosaminyltransferase activity"/>
    <property type="evidence" value="ECO:0007669"/>
    <property type="project" value="UniProtKB-UniRule"/>
</dbReference>
<evidence type="ECO:0000256" key="2">
    <source>
        <dbReference type="ARBA" id="ARBA00022618"/>
    </source>
</evidence>
<dbReference type="InterPro" id="IPR004276">
    <property type="entry name" value="GlycoTrans_28_N"/>
</dbReference>
<accession>K7YS51</accession>
<evidence type="ECO:0000256" key="9">
    <source>
        <dbReference type="ARBA" id="ARBA00023316"/>
    </source>
</evidence>
<evidence type="ECO:0000259" key="11">
    <source>
        <dbReference type="Pfam" id="PF03033"/>
    </source>
</evidence>
<dbReference type="GO" id="GO:0008360">
    <property type="term" value="P:regulation of cell shape"/>
    <property type="evidence" value="ECO:0007669"/>
    <property type="project" value="UniProtKB-KW"/>
</dbReference>
<dbReference type="HOGENOM" id="CLU_037404_2_1_5"/>
<dbReference type="eggNOG" id="COG0707">
    <property type="taxonomic scope" value="Bacteria"/>
</dbReference>
<dbReference type="GO" id="GO:0005886">
    <property type="term" value="C:plasma membrane"/>
    <property type="evidence" value="ECO:0007669"/>
    <property type="project" value="UniProtKB-SubCell"/>
</dbReference>
<dbReference type="EC" id="2.4.1.227" evidence="10"/>
<feature type="binding site" evidence="10">
    <location>
        <position position="196"/>
    </location>
    <ligand>
        <name>UDP-N-acetyl-alpha-D-glucosamine</name>
        <dbReference type="ChEBI" id="CHEBI:57705"/>
    </ligand>
</feature>
<evidence type="ECO:0000256" key="3">
    <source>
        <dbReference type="ARBA" id="ARBA00022676"/>
    </source>
</evidence>
<comment type="pathway">
    <text evidence="10">Cell wall biogenesis; peptidoglycan biosynthesis.</text>
</comment>
<dbReference type="Pfam" id="PF03033">
    <property type="entry name" value="Glyco_transf_28"/>
    <property type="match status" value="1"/>
</dbReference>
<dbReference type="AlphaFoldDB" id="K7YS51"/>
<dbReference type="UniPathway" id="UPA00219"/>
<feature type="binding site" evidence="10">
    <location>
        <begin position="14"/>
        <end position="16"/>
    </location>
    <ligand>
        <name>UDP-N-acetyl-alpha-D-glucosamine</name>
        <dbReference type="ChEBI" id="CHEBI:57705"/>
    </ligand>
</feature>
<dbReference type="GO" id="GO:0051301">
    <property type="term" value="P:cell division"/>
    <property type="evidence" value="ECO:0007669"/>
    <property type="project" value="UniProtKB-KW"/>
</dbReference>
<evidence type="ECO:0000313" key="14">
    <source>
        <dbReference type="Proteomes" id="UP000010077"/>
    </source>
</evidence>
<keyword evidence="14" id="KW-1185">Reference proteome</keyword>
<dbReference type="Gene3D" id="3.40.50.2000">
    <property type="entry name" value="Glycogen Phosphorylase B"/>
    <property type="match status" value="2"/>
</dbReference>
<feature type="binding site" evidence="10">
    <location>
        <position position="125"/>
    </location>
    <ligand>
        <name>UDP-N-acetyl-alpha-D-glucosamine</name>
        <dbReference type="ChEBI" id="CHEBI:57705"/>
    </ligand>
</feature>
<evidence type="ECO:0000256" key="4">
    <source>
        <dbReference type="ARBA" id="ARBA00022679"/>
    </source>
</evidence>